<evidence type="ECO:0000256" key="1">
    <source>
        <dbReference type="SAM" id="Phobius"/>
    </source>
</evidence>
<keyword evidence="1" id="KW-0472">Membrane</keyword>
<protein>
    <submittedName>
        <fullName evidence="2">Septum formation initiator</fullName>
    </submittedName>
</protein>
<dbReference type="STRING" id="52560.SAMN04488082_11493"/>
<dbReference type="InterPro" id="IPR007060">
    <property type="entry name" value="FtsL/DivIC"/>
</dbReference>
<keyword evidence="1" id="KW-0812">Transmembrane</keyword>
<organism evidence="2 3">
    <name type="scientific">Desulfomicrobium apsheronum</name>
    <dbReference type="NCBI Taxonomy" id="52560"/>
    <lineage>
        <taxon>Bacteria</taxon>
        <taxon>Pseudomonadati</taxon>
        <taxon>Thermodesulfobacteriota</taxon>
        <taxon>Desulfovibrionia</taxon>
        <taxon>Desulfovibrionales</taxon>
        <taxon>Desulfomicrobiaceae</taxon>
        <taxon>Desulfomicrobium</taxon>
    </lineage>
</organism>
<dbReference type="OrthoDB" id="5471945at2"/>
<name>A0A1I3WX11_9BACT</name>
<keyword evidence="1" id="KW-1133">Transmembrane helix</keyword>
<evidence type="ECO:0000313" key="3">
    <source>
        <dbReference type="Proteomes" id="UP000198635"/>
    </source>
</evidence>
<reference evidence="3" key="1">
    <citation type="submission" date="2016-10" db="EMBL/GenBank/DDBJ databases">
        <authorList>
            <person name="Varghese N."/>
            <person name="Submissions S."/>
        </authorList>
    </citation>
    <scope>NUCLEOTIDE SEQUENCE [LARGE SCALE GENOMIC DNA]</scope>
    <source>
        <strain evidence="3">DSM 5918</strain>
    </source>
</reference>
<keyword evidence="3" id="KW-1185">Reference proteome</keyword>
<evidence type="ECO:0000313" key="2">
    <source>
        <dbReference type="EMBL" id="SFK11689.1"/>
    </source>
</evidence>
<gene>
    <name evidence="2" type="ORF">SAMN04488082_11493</name>
</gene>
<dbReference type="Pfam" id="PF04977">
    <property type="entry name" value="DivIC"/>
    <property type="match status" value="1"/>
</dbReference>
<dbReference type="RefSeq" id="WP_092376602.1">
    <property type="nucleotide sequence ID" value="NZ_FORX01000014.1"/>
</dbReference>
<feature type="transmembrane region" description="Helical" evidence="1">
    <location>
        <begin position="6"/>
        <end position="25"/>
    </location>
</feature>
<dbReference type="EMBL" id="FORX01000014">
    <property type="protein sequence ID" value="SFK11689.1"/>
    <property type="molecule type" value="Genomic_DNA"/>
</dbReference>
<dbReference type="Proteomes" id="UP000198635">
    <property type="component" value="Unassembled WGS sequence"/>
</dbReference>
<proteinExistence type="predicted"/>
<sequence length="93" mass="11200">MIHGKNQIFLFLLCIINIFLVFKIFDEDSGLPVYKDLKNKIESVQDKIDNVDFRNREISSEIRILKKNDQYVNRLIKRELFYVADNELMYILK</sequence>
<accession>A0A1I3WX11</accession>
<dbReference type="AlphaFoldDB" id="A0A1I3WX11"/>